<evidence type="ECO:0000313" key="1">
    <source>
        <dbReference type="EMBL" id="SHI86317.1"/>
    </source>
</evidence>
<evidence type="ECO:0000313" key="2">
    <source>
        <dbReference type="Proteomes" id="UP000184310"/>
    </source>
</evidence>
<keyword evidence="2" id="KW-1185">Reference proteome</keyword>
<dbReference type="EMBL" id="FQZB01000005">
    <property type="protein sequence ID" value="SHI86317.1"/>
    <property type="molecule type" value="Genomic_DNA"/>
</dbReference>
<sequence length="73" mass="8480">MSNCIFWSSQKETVSCYAECPILGLKGNEDECVFKTFINNSNVHFKGVKLMDKIDEEELEDTFIKRFKVNSSY</sequence>
<name>A0A1M6ELF0_9CLOT</name>
<protein>
    <submittedName>
        <fullName evidence="1">Uncharacterized protein</fullName>
    </submittedName>
</protein>
<organism evidence="1 2">
    <name type="scientific">Clostridium cavendishii DSM 21758</name>
    <dbReference type="NCBI Taxonomy" id="1121302"/>
    <lineage>
        <taxon>Bacteria</taxon>
        <taxon>Bacillati</taxon>
        <taxon>Bacillota</taxon>
        <taxon>Clostridia</taxon>
        <taxon>Eubacteriales</taxon>
        <taxon>Clostridiaceae</taxon>
        <taxon>Clostridium</taxon>
    </lineage>
</organism>
<dbReference type="RefSeq" id="WP_072985465.1">
    <property type="nucleotide sequence ID" value="NZ_FQZB01000005.1"/>
</dbReference>
<reference evidence="1 2" key="1">
    <citation type="submission" date="2016-11" db="EMBL/GenBank/DDBJ databases">
        <authorList>
            <person name="Jaros S."/>
            <person name="Januszkiewicz K."/>
            <person name="Wedrychowicz H."/>
        </authorList>
    </citation>
    <scope>NUCLEOTIDE SEQUENCE [LARGE SCALE GENOMIC DNA]</scope>
    <source>
        <strain evidence="1 2">DSM 21758</strain>
    </source>
</reference>
<gene>
    <name evidence="1" type="ORF">SAMN02745163_00882</name>
</gene>
<proteinExistence type="predicted"/>
<dbReference type="Proteomes" id="UP000184310">
    <property type="component" value="Unassembled WGS sequence"/>
</dbReference>
<dbReference type="AlphaFoldDB" id="A0A1M6ELF0"/>
<accession>A0A1M6ELF0</accession>
<dbReference type="OrthoDB" id="1938183at2"/>